<keyword evidence="2" id="KW-0489">Methyltransferase</keyword>
<dbReference type="GO" id="GO:0032259">
    <property type="term" value="P:methylation"/>
    <property type="evidence" value="ECO:0007669"/>
    <property type="project" value="UniProtKB-KW"/>
</dbReference>
<dbReference type="HOGENOM" id="CLU_057700_0_0_2"/>
<dbReference type="STRING" id="1184251.TCELL_0539"/>
<keyword evidence="2" id="KW-0808">Transferase</keyword>
<dbReference type="AlphaFoldDB" id="I3TDX6"/>
<proteinExistence type="predicted"/>
<gene>
    <name evidence="2" type="ordered locus">TCELL_0539</name>
</gene>
<evidence type="ECO:0000256" key="1">
    <source>
        <dbReference type="ARBA" id="ARBA00023115"/>
    </source>
</evidence>
<dbReference type="PANTHER" id="PTHR43317">
    <property type="entry name" value="THERMOSPERMINE SYNTHASE ACAULIS5"/>
    <property type="match status" value="1"/>
</dbReference>
<dbReference type="PANTHER" id="PTHR43317:SF1">
    <property type="entry name" value="THERMOSPERMINE SYNTHASE ACAULIS5"/>
    <property type="match status" value="1"/>
</dbReference>
<keyword evidence="1" id="KW-0620">Polyamine biosynthesis</keyword>
<dbReference type="GO" id="GO:0008168">
    <property type="term" value="F:methyltransferase activity"/>
    <property type="evidence" value="ECO:0007669"/>
    <property type="project" value="UniProtKB-KW"/>
</dbReference>
<protein>
    <submittedName>
        <fullName evidence="2">Methyltransferase-like protein</fullName>
    </submittedName>
</protein>
<sequence length="270" mass="30335">MRLLESGDGCFHATLDIGLTQSLVCRQGGYVRVGDLELPISDLRPTEPDRVVFFDVDKQELYEVVKHTESGFYKLKAVGLDVAPTLEINGIHMHRIKDVDPITDTLYKVRALRLKRGGIVLDTCMGLGYTAITVAEFGASLVITFEVDPNVVYVAERNPWSRGLADERVKIHLGDVVEAVYELPDEFFDRVIHDPPRFTSSTGDLYSQEFYNQLFRVLKPGGVLFHYTGEPRARGPPSILKGIKERLVRAGYVRVFFDRRAMGFTAVKPG</sequence>
<dbReference type="eggNOG" id="arCOG00054">
    <property type="taxonomic scope" value="Archaea"/>
</dbReference>
<dbReference type="EMBL" id="CP003531">
    <property type="protein sequence ID" value="AFK50964.1"/>
    <property type="molecule type" value="Genomic_DNA"/>
</dbReference>
<reference evidence="2 3" key="1">
    <citation type="journal article" date="2012" name="J. Bacteriol.">
        <title>Complete genome sequence of the hyperthermophilic cellulolytic Crenarchaeon 'Thermogladius cellulolyticus' 1633.</title>
        <authorList>
            <person name="Mardanov A.V."/>
            <person name="Kochetkova T.V."/>
            <person name="Beletsky A.V."/>
            <person name="Bonch-Osmolovskaya E.A."/>
            <person name="Ravin N.V."/>
            <person name="Skryabin K.G."/>
        </authorList>
    </citation>
    <scope>NUCLEOTIDE SEQUENCE [LARGE SCALE GENOMIC DNA]</scope>
    <source>
        <strain evidence="3">DSM 22663 / VKM B-2946 / 1633</strain>
    </source>
</reference>
<dbReference type="Gene3D" id="3.40.50.150">
    <property type="entry name" value="Vaccinia Virus protein VP39"/>
    <property type="match status" value="1"/>
</dbReference>
<evidence type="ECO:0000313" key="3">
    <source>
        <dbReference type="Proteomes" id="UP000005270"/>
    </source>
</evidence>
<dbReference type="Proteomes" id="UP000005270">
    <property type="component" value="Chromosome"/>
</dbReference>
<dbReference type="InParanoid" id="I3TDX6"/>
<keyword evidence="3" id="KW-1185">Reference proteome</keyword>
<dbReference type="SUPFAM" id="SSF53335">
    <property type="entry name" value="S-adenosyl-L-methionine-dependent methyltransferases"/>
    <property type="match status" value="1"/>
</dbReference>
<evidence type="ECO:0000313" key="2">
    <source>
        <dbReference type="EMBL" id="AFK50964.1"/>
    </source>
</evidence>
<name>I3TDX6_THEC1</name>
<organism evidence="2 3">
    <name type="scientific">Thermogladius calderae (strain DSM 22663 / VKM B-2946 / 1633)</name>
    <dbReference type="NCBI Taxonomy" id="1184251"/>
    <lineage>
        <taxon>Archaea</taxon>
        <taxon>Thermoproteota</taxon>
        <taxon>Thermoprotei</taxon>
        <taxon>Desulfurococcales</taxon>
        <taxon>Desulfurococcaceae</taxon>
        <taxon>Thermogladius</taxon>
    </lineage>
</organism>
<dbReference type="KEGG" id="thg:TCELL_0539"/>
<dbReference type="InterPro" id="IPR029063">
    <property type="entry name" value="SAM-dependent_MTases_sf"/>
</dbReference>
<dbReference type="CDD" id="cd02440">
    <property type="entry name" value="AdoMet_MTases"/>
    <property type="match status" value="1"/>
</dbReference>
<dbReference type="GO" id="GO:0006596">
    <property type="term" value="P:polyamine biosynthetic process"/>
    <property type="evidence" value="ECO:0007669"/>
    <property type="project" value="UniProtKB-KW"/>
</dbReference>
<dbReference type="Pfam" id="PF01564">
    <property type="entry name" value="Spermine_synth"/>
    <property type="match status" value="1"/>
</dbReference>
<accession>I3TDX6</accession>